<protein>
    <submittedName>
        <fullName evidence="2">Uncharacterized protein</fullName>
    </submittedName>
</protein>
<gene>
    <name evidence="2" type="ORF">F4560_006878</name>
</gene>
<proteinExistence type="predicted"/>
<sequence length="118" mass="12778">MDTKKKGCLVNVLLFVVGAIVGTVLTATAALALFWPTSTTTRTNEGTPNVYVKKRSSLLGSVEHEVWLGSTPDYGHRVPIPNGWGTTPEVDRQSDGVELRFENGGRIFVPESTYVGGR</sequence>
<evidence type="ECO:0000313" key="3">
    <source>
        <dbReference type="Proteomes" id="UP000552097"/>
    </source>
</evidence>
<name>A0A7W9HRX0_9PSEU</name>
<evidence type="ECO:0000313" key="2">
    <source>
        <dbReference type="EMBL" id="MBB5807110.1"/>
    </source>
</evidence>
<comment type="caution">
    <text evidence="2">The sequence shown here is derived from an EMBL/GenBank/DDBJ whole genome shotgun (WGS) entry which is preliminary data.</text>
</comment>
<dbReference type="EMBL" id="JACHMO010000001">
    <property type="protein sequence ID" value="MBB5807110.1"/>
    <property type="molecule type" value="Genomic_DNA"/>
</dbReference>
<reference evidence="2 3" key="1">
    <citation type="submission" date="2020-08" db="EMBL/GenBank/DDBJ databases">
        <title>Sequencing the genomes of 1000 actinobacteria strains.</title>
        <authorList>
            <person name="Klenk H.-P."/>
        </authorList>
    </citation>
    <scope>NUCLEOTIDE SEQUENCE [LARGE SCALE GENOMIC DNA]</scope>
    <source>
        <strain evidence="2 3">DSM 45486</strain>
    </source>
</reference>
<keyword evidence="1" id="KW-0472">Membrane</keyword>
<accession>A0A7W9HRX0</accession>
<keyword evidence="1" id="KW-1133">Transmembrane helix</keyword>
<feature type="transmembrane region" description="Helical" evidence="1">
    <location>
        <begin position="12"/>
        <end position="35"/>
    </location>
</feature>
<keyword evidence="1" id="KW-0812">Transmembrane</keyword>
<dbReference type="Proteomes" id="UP000552097">
    <property type="component" value="Unassembled WGS sequence"/>
</dbReference>
<evidence type="ECO:0000256" key="1">
    <source>
        <dbReference type="SAM" id="Phobius"/>
    </source>
</evidence>
<organism evidence="2 3">
    <name type="scientific">Saccharothrix ecbatanensis</name>
    <dbReference type="NCBI Taxonomy" id="1105145"/>
    <lineage>
        <taxon>Bacteria</taxon>
        <taxon>Bacillati</taxon>
        <taxon>Actinomycetota</taxon>
        <taxon>Actinomycetes</taxon>
        <taxon>Pseudonocardiales</taxon>
        <taxon>Pseudonocardiaceae</taxon>
        <taxon>Saccharothrix</taxon>
    </lineage>
</organism>
<dbReference type="RefSeq" id="WP_184927130.1">
    <property type="nucleotide sequence ID" value="NZ_JACHMO010000001.1"/>
</dbReference>
<dbReference type="AlphaFoldDB" id="A0A7W9HRX0"/>
<keyword evidence="3" id="KW-1185">Reference proteome</keyword>